<proteinExistence type="predicted"/>
<dbReference type="VEuPathDB" id="FungiDB:SI65_05764"/>
<organism evidence="2 3">
    <name type="scientific">Aspergillus cristatus</name>
    <name type="common">Chinese Fuzhuan brick tea-fermentation fungus</name>
    <name type="synonym">Eurotium cristatum</name>
    <dbReference type="NCBI Taxonomy" id="573508"/>
    <lineage>
        <taxon>Eukaryota</taxon>
        <taxon>Fungi</taxon>
        <taxon>Dikarya</taxon>
        <taxon>Ascomycota</taxon>
        <taxon>Pezizomycotina</taxon>
        <taxon>Eurotiomycetes</taxon>
        <taxon>Eurotiomycetidae</taxon>
        <taxon>Eurotiales</taxon>
        <taxon>Aspergillaceae</taxon>
        <taxon>Aspergillus</taxon>
        <taxon>Aspergillus subgen. Aspergillus</taxon>
    </lineage>
</organism>
<keyword evidence="3" id="KW-1185">Reference proteome</keyword>
<dbReference type="EMBL" id="JXNT01000005">
    <property type="protein sequence ID" value="ODM19147.1"/>
    <property type="molecule type" value="Genomic_DNA"/>
</dbReference>
<evidence type="ECO:0000313" key="2">
    <source>
        <dbReference type="EMBL" id="ODM19147.1"/>
    </source>
</evidence>
<feature type="region of interest" description="Disordered" evidence="1">
    <location>
        <begin position="57"/>
        <end position="96"/>
    </location>
</feature>
<comment type="caution">
    <text evidence="2">The sequence shown here is derived from an EMBL/GenBank/DDBJ whole genome shotgun (WGS) entry which is preliminary data.</text>
</comment>
<feature type="compositionally biased region" description="Polar residues" evidence="1">
    <location>
        <begin position="67"/>
        <end position="78"/>
    </location>
</feature>
<evidence type="ECO:0000256" key="1">
    <source>
        <dbReference type="SAM" id="MobiDB-lite"/>
    </source>
</evidence>
<dbReference type="Proteomes" id="UP000094569">
    <property type="component" value="Unassembled WGS sequence"/>
</dbReference>
<feature type="compositionally biased region" description="Low complexity" evidence="1">
    <location>
        <begin position="79"/>
        <end position="88"/>
    </location>
</feature>
<feature type="compositionally biased region" description="Polar residues" evidence="1">
    <location>
        <begin position="359"/>
        <end position="377"/>
    </location>
</feature>
<feature type="region of interest" description="Disordered" evidence="1">
    <location>
        <begin position="344"/>
        <end position="377"/>
    </location>
</feature>
<dbReference type="AlphaFoldDB" id="A0A1E3BDY8"/>
<dbReference type="OrthoDB" id="4455117at2759"/>
<gene>
    <name evidence="2" type="ORF">SI65_05764</name>
</gene>
<protein>
    <submittedName>
        <fullName evidence="2">Uncharacterized protein</fullName>
    </submittedName>
</protein>
<sequence>MQLPVQGEVYFTLQQHSESISSVIVANGTVIARGPSLQERPPENWISALREMSERLGRDKDDGIPQGYSTEASPTTFGSSLRSSPTSSEPFLTPTPSLAKSDLGLKRMKKLQDLLAVLFNHPISSVEDHNQQVEGLYSGPRIPACPNVSIMQFAEVLGRLGNVSSTVGNVYGLLSWQIFKMEEDRLVHDEGLSPNFAAKQMNKKMAEVLKRRGKAKDWASDARRAVTMVFGPLRNASICVKSFALILLASLCSLDGLLKIAHFPTLRRYFEEQFLRIVESRAPEWELLEESGYKVFDYKEFLRQRGPPLPLNNQSHNLPLDRLLEWRAPVTMSSTERLFANAVKTGPASTARPSGMVDPTTSNMPPQPQLQLPGTSPEASSMDYLFHDLTNCDEMVNLELVI</sequence>
<name>A0A1E3BDY8_ASPCR</name>
<reference evidence="2 3" key="1">
    <citation type="journal article" date="2016" name="BMC Genomics">
        <title>Comparative genomic and transcriptomic analyses of the Fuzhuan brick tea-fermentation fungus Aspergillus cristatus.</title>
        <authorList>
            <person name="Ge Y."/>
            <person name="Wang Y."/>
            <person name="Liu Y."/>
            <person name="Tan Y."/>
            <person name="Ren X."/>
            <person name="Zhang X."/>
            <person name="Hyde K.D."/>
            <person name="Liu Y."/>
            <person name="Liu Z."/>
        </authorList>
    </citation>
    <scope>NUCLEOTIDE SEQUENCE [LARGE SCALE GENOMIC DNA]</scope>
    <source>
        <strain evidence="2 3">GZAAS20.1005</strain>
    </source>
</reference>
<accession>A0A1E3BDY8</accession>
<evidence type="ECO:0000313" key="3">
    <source>
        <dbReference type="Proteomes" id="UP000094569"/>
    </source>
</evidence>